<protein>
    <recommendedName>
        <fullName evidence="8">Histone deacetylase interacting domain-containing protein</fullName>
    </recommendedName>
</protein>
<dbReference type="GO" id="GO:0000122">
    <property type="term" value="P:negative regulation of transcription by RNA polymerase II"/>
    <property type="evidence" value="ECO:0007669"/>
    <property type="project" value="TreeGrafter"/>
</dbReference>
<evidence type="ECO:0000313" key="9">
    <source>
        <dbReference type="EMBL" id="GHJ88059.1"/>
    </source>
</evidence>
<evidence type="ECO:0000313" key="10">
    <source>
        <dbReference type="Proteomes" id="UP000620104"/>
    </source>
</evidence>
<feature type="region of interest" description="Disordered" evidence="7">
    <location>
        <begin position="1"/>
        <end position="37"/>
    </location>
</feature>
<dbReference type="FunFam" id="1.20.1160.11:FF:000001">
    <property type="entry name" value="Paired amphipathic helix protein Sin3"/>
    <property type="match status" value="1"/>
</dbReference>
<feature type="compositionally biased region" description="Basic and acidic residues" evidence="7">
    <location>
        <begin position="158"/>
        <end position="199"/>
    </location>
</feature>
<accession>A0A8H3YFW1</accession>
<feature type="region of interest" description="Disordered" evidence="7">
    <location>
        <begin position="145"/>
        <end position="401"/>
    </location>
</feature>
<feature type="compositionally biased region" description="Basic and acidic residues" evidence="7">
    <location>
        <begin position="238"/>
        <end position="255"/>
    </location>
</feature>
<feature type="compositionally biased region" description="Polar residues" evidence="7">
    <location>
        <begin position="257"/>
        <end position="269"/>
    </location>
</feature>
<feature type="region of interest" description="Disordered" evidence="7">
    <location>
        <begin position="495"/>
        <end position="559"/>
    </location>
</feature>
<feature type="region of interest" description="Disordered" evidence="7">
    <location>
        <begin position="969"/>
        <end position="993"/>
    </location>
</feature>
<dbReference type="Pfam" id="PF02671">
    <property type="entry name" value="PAH"/>
    <property type="match status" value="3"/>
</dbReference>
<evidence type="ECO:0000256" key="6">
    <source>
        <dbReference type="SAM" id="Coils"/>
    </source>
</evidence>
<feature type="compositionally biased region" description="Low complexity" evidence="7">
    <location>
        <begin position="1"/>
        <end position="28"/>
    </location>
</feature>
<dbReference type="OrthoDB" id="10265969at2759"/>
<feature type="region of interest" description="Disordered" evidence="7">
    <location>
        <begin position="471"/>
        <end position="490"/>
    </location>
</feature>
<dbReference type="SUPFAM" id="SSF47762">
    <property type="entry name" value="PAH2 domain"/>
    <property type="match status" value="3"/>
</dbReference>
<sequence>MASQPPTTGPSAQGQQQGGPQPQPQQGQGQAGAGERPLNVRDALSYLDQVKVQFSDQPDVYNRFLDVMKEFKGQTIDTPGVIDRVSTLFHSHPALIQGFNTFLPPGYRIECYTSTDPADVHYARESGGLGAQEGGGVMMISVTTPSGTVNQRPGGFAKAERDRLERLAEGERERMKREEERKAQGGMVVKEEQFTEHVRPPPPPPPPSAQAPAQDPREREIIGPHHPLNPLSNAAQHARRDERMVAGFEQREDPRFPTSSSSGPRQGSNPIPYHPHMLPPPHAPLAGTAHDSRSVTPAARQSRIQGTAIESAPQQQQPPPQQQQHMMAQQRPGGALGIEMHHNPHLAPQGQHSHPRMTPREHQIAPPQPIAPPPRQEAIPPVPIRDPLPAQASGAAGGATPGPMVEFNHAIAFVNKIKNRFSGDPDTYKQFLEILQTYQKETKDIQEVYAQVTDLFQGAPDLLDEFSQFLPTADGSQPQQGGLFGDFFGPPSVPAAPVPEVRPAYGEKSAKRGPGKEEKGAQKKRRMADKDGKGRKKKVANDTPPVEEEPASVAPPPSANTALANLDEVVFFERVKKQIDDRPTYHEFLKLLNLYTNDLIDAKILVERAMLFLGEDTDLAQDFKMLLRLGRGGPAVYDIPANPPTGMISLDPLGVAENLPMLERPKVDLNGQRASGPSYRKLPKSEVNLACSGRDPMCWEVLNDEWVSHPTWASEDAVPSAAHKRNAYEEALHKTEEERHEYDYHVEANVRTIALLEPIAARLREMEPAERETFRLKPGLGGQSKSIYQRILKKIYGREQGLQVIQALHEKPSMAVPIVLARLKGKDDEWKRAQREWNKVWREVDAKNFYKSLDHQGVVFKANDKKAISQKTMIAEIEALRKEQTQKRLASGDQSLATHERGQYKFVVEDVECLQDSLKLVFSYLDRVSSHTAVERDRVEAFLRSFVPLFFQFSGDFDSAFADMALNGRDDEESEDGSETQSNADDDVSVKRKKHASDLRTKLLRQVVEAGTARRATPESVDDVDMEVAQSLDQGVKTWVDVDAPAAGERPRLPRRFTFFGNNHFFCMFRLLQMLYSRLKVFKDISAAHKEPAGAPFEPVNPLAVELGLTDPAAAPFLETGANPIAHFYAHLLDQCEKLFDNDVDAATFEENIRYMYGTQAYPAFTLDKVIAGLVKQVISILTDAKSQDLVELLKADREAKVTSTKQQIAYRMAAEGILSADENMYKIDWLPTSQRLKVLLLAKDDVTVDDLKTAEQKWEAYIDSYALAHPTEGLRHRIDPPFMQRSLQEEDDVPQIAHTGMGVKISLGTYRMFFVDGGEDFYCRPASAEQEAANAARAREQAEEAVQAMRALADKHAVVDVTL</sequence>
<dbReference type="InterPro" id="IPR003822">
    <property type="entry name" value="PAH"/>
</dbReference>
<comment type="subcellular location">
    <subcellularLocation>
        <location evidence="1 5">Nucleus</location>
    </subcellularLocation>
</comment>
<evidence type="ECO:0000259" key="8">
    <source>
        <dbReference type="SMART" id="SM00761"/>
    </source>
</evidence>
<keyword evidence="4 5" id="KW-0539">Nucleus</keyword>
<feature type="compositionally biased region" description="Basic residues" evidence="7">
    <location>
        <begin position="522"/>
        <end position="538"/>
    </location>
</feature>
<evidence type="ECO:0000256" key="1">
    <source>
        <dbReference type="ARBA" id="ARBA00004123"/>
    </source>
</evidence>
<evidence type="ECO:0000256" key="5">
    <source>
        <dbReference type="PROSITE-ProRule" id="PRU00810"/>
    </source>
</evidence>
<dbReference type="Gene3D" id="1.20.1160.11">
    <property type="entry name" value="Paired amphipathic helix"/>
    <property type="match status" value="3"/>
</dbReference>
<dbReference type="SMART" id="SM00761">
    <property type="entry name" value="HDAC_interact"/>
    <property type="match status" value="1"/>
</dbReference>
<keyword evidence="2" id="KW-0678">Repressor</keyword>
<feature type="compositionally biased region" description="Pro residues" evidence="7">
    <location>
        <begin position="200"/>
        <end position="209"/>
    </location>
</feature>
<dbReference type="InterPro" id="IPR013194">
    <property type="entry name" value="HDAC_interact_dom"/>
</dbReference>
<dbReference type="GO" id="GO:0003714">
    <property type="term" value="F:transcription corepressor activity"/>
    <property type="evidence" value="ECO:0007669"/>
    <property type="project" value="InterPro"/>
</dbReference>
<dbReference type="FunFam" id="1.20.1160.11:FF:000003">
    <property type="entry name" value="Paired amphipathic helix SIN3-like protein"/>
    <property type="match status" value="1"/>
</dbReference>
<dbReference type="GO" id="GO:0033698">
    <property type="term" value="C:Rpd3L complex"/>
    <property type="evidence" value="ECO:0007669"/>
    <property type="project" value="UniProtKB-ARBA"/>
</dbReference>
<evidence type="ECO:0000256" key="7">
    <source>
        <dbReference type="SAM" id="MobiDB-lite"/>
    </source>
</evidence>
<name>A0A8H3YFW1_9TREE</name>
<dbReference type="InterPro" id="IPR039774">
    <property type="entry name" value="Sin3-like"/>
</dbReference>
<dbReference type="Pfam" id="PF16879">
    <property type="entry name" value="Sin3a_C"/>
    <property type="match status" value="1"/>
</dbReference>
<dbReference type="InterPro" id="IPR031693">
    <property type="entry name" value="Sin3_C"/>
</dbReference>
<gene>
    <name evidence="9" type="ORF">NliqN6_4461</name>
</gene>
<dbReference type="PANTHER" id="PTHR12346">
    <property type="entry name" value="SIN3B-RELATED"/>
    <property type="match status" value="1"/>
</dbReference>
<dbReference type="GO" id="GO:0010628">
    <property type="term" value="P:positive regulation of gene expression"/>
    <property type="evidence" value="ECO:0007669"/>
    <property type="project" value="UniProtKB-ARBA"/>
</dbReference>
<dbReference type="PROSITE" id="PS51477">
    <property type="entry name" value="PAH"/>
    <property type="match status" value="2"/>
</dbReference>
<keyword evidence="6" id="KW-0175">Coiled coil</keyword>
<feature type="coiled-coil region" evidence="6">
    <location>
        <begin position="1329"/>
        <end position="1356"/>
    </location>
</feature>
<keyword evidence="10" id="KW-1185">Reference proteome</keyword>
<feature type="compositionally biased region" description="Basic and acidic residues" evidence="7">
    <location>
        <begin position="508"/>
        <end position="521"/>
    </location>
</feature>
<dbReference type="PANTHER" id="PTHR12346:SF0">
    <property type="entry name" value="SIN3A, ISOFORM G"/>
    <property type="match status" value="1"/>
</dbReference>
<dbReference type="Pfam" id="PF08295">
    <property type="entry name" value="Sin3_corepress"/>
    <property type="match status" value="1"/>
</dbReference>
<organism evidence="9 10">
    <name type="scientific">Naganishia liquefaciens</name>
    <dbReference type="NCBI Taxonomy" id="104408"/>
    <lineage>
        <taxon>Eukaryota</taxon>
        <taxon>Fungi</taxon>
        <taxon>Dikarya</taxon>
        <taxon>Basidiomycota</taxon>
        <taxon>Agaricomycotina</taxon>
        <taxon>Tremellomycetes</taxon>
        <taxon>Filobasidiales</taxon>
        <taxon>Filobasidiaceae</taxon>
        <taxon>Naganishia</taxon>
    </lineage>
</organism>
<feature type="compositionally biased region" description="Pro residues" evidence="7">
    <location>
        <begin position="366"/>
        <end position="386"/>
    </location>
</feature>
<dbReference type="EMBL" id="BLZA01000028">
    <property type="protein sequence ID" value="GHJ88059.1"/>
    <property type="molecule type" value="Genomic_DNA"/>
</dbReference>
<comment type="caution">
    <text evidence="9">The sequence shown here is derived from an EMBL/GenBank/DDBJ whole genome shotgun (WGS) entry which is preliminary data.</text>
</comment>
<feature type="domain" description="Histone deacetylase interacting" evidence="8">
    <location>
        <begin position="671"/>
        <end position="773"/>
    </location>
</feature>
<dbReference type="Proteomes" id="UP000620104">
    <property type="component" value="Unassembled WGS sequence"/>
</dbReference>
<proteinExistence type="predicted"/>
<keyword evidence="3" id="KW-0677">Repeat</keyword>
<evidence type="ECO:0000256" key="4">
    <source>
        <dbReference type="ARBA" id="ARBA00023242"/>
    </source>
</evidence>
<evidence type="ECO:0000256" key="2">
    <source>
        <dbReference type="ARBA" id="ARBA00022491"/>
    </source>
</evidence>
<reference evidence="9" key="1">
    <citation type="submission" date="2020-07" db="EMBL/GenBank/DDBJ databases">
        <title>Draft Genome Sequence of a Deep-Sea Yeast, Naganishia (Cryptococcus) liquefaciens strain N6.</title>
        <authorList>
            <person name="Han Y.W."/>
            <person name="Kajitani R."/>
            <person name="Morimoto H."/>
            <person name="Parhat M."/>
            <person name="Tsubouchi H."/>
            <person name="Bakenova O."/>
            <person name="Ogata M."/>
            <person name="Argunhan B."/>
            <person name="Aoki R."/>
            <person name="Kajiwara S."/>
            <person name="Itoh T."/>
            <person name="Iwasaki H."/>
        </authorList>
    </citation>
    <scope>NUCLEOTIDE SEQUENCE</scope>
    <source>
        <strain evidence="9">N6</strain>
    </source>
</reference>
<dbReference type="InterPro" id="IPR036600">
    <property type="entry name" value="PAH_sf"/>
</dbReference>
<evidence type="ECO:0000256" key="3">
    <source>
        <dbReference type="ARBA" id="ARBA00022737"/>
    </source>
</evidence>